<dbReference type="PIRSF" id="PIRSF001369">
    <property type="entry name" value="Citrate_synth"/>
    <property type="match status" value="1"/>
</dbReference>
<comment type="catalytic activity">
    <reaction evidence="3">
        <text>oxaloacetate + acetyl-CoA + H2O = citrate + CoA + H(+)</text>
        <dbReference type="Rhea" id="RHEA:16845"/>
        <dbReference type="ChEBI" id="CHEBI:15377"/>
        <dbReference type="ChEBI" id="CHEBI:15378"/>
        <dbReference type="ChEBI" id="CHEBI:16452"/>
        <dbReference type="ChEBI" id="CHEBI:16947"/>
        <dbReference type="ChEBI" id="CHEBI:57287"/>
        <dbReference type="ChEBI" id="CHEBI:57288"/>
        <dbReference type="EC" id="2.3.3.16"/>
    </reaction>
</comment>
<comment type="caution">
    <text evidence="6">The sequence shown here is derived from an EMBL/GenBank/DDBJ whole genome shotgun (WGS) entry which is preliminary data.</text>
</comment>
<dbReference type="Gene3D" id="1.10.230.10">
    <property type="entry name" value="Cytochrome P450-Terp, domain 2"/>
    <property type="match status" value="1"/>
</dbReference>
<evidence type="ECO:0000256" key="5">
    <source>
        <dbReference type="RuleBase" id="RU000441"/>
    </source>
</evidence>
<keyword evidence="6" id="KW-0012">Acyltransferase</keyword>
<dbReference type="InterPro" id="IPR024176">
    <property type="entry name" value="Citrate_synthase_bac-typ"/>
</dbReference>
<dbReference type="SUPFAM" id="SSF48256">
    <property type="entry name" value="Citrate synthase"/>
    <property type="match status" value="1"/>
</dbReference>
<dbReference type="InterPro" id="IPR016143">
    <property type="entry name" value="Citrate_synth-like_sm_a-sub"/>
</dbReference>
<dbReference type="EC" id="2.3.3.16" evidence="3"/>
<organism evidence="6 7">
    <name type="scientific">Halobacterium bonnevillei</name>
    <dbReference type="NCBI Taxonomy" id="2692200"/>
    <lineage>
        <taxon>Archaea</taxon>
        <taxon>Methanobacteriati</taxon>
        <taxon>Methanobacteriota</taxon>
        <taxon>Stenosarchaea group</taxon>
        <taxon>Halobacteria</taxon>
        <taxon>Halobacteriales</taxon>
        <taxon>Halobacteriaceae</taxon>
        <taxon>Halobacterium</taxon>
    </lineage>
</organism>
<dbReference type="GO" id="GO:0006099">
    <property type="term" value="P:tricarboxylic acid cycle"/>
    <property type="evidence" value="ECO:0007669"/>
    <property type="project" value="InterPro"/>
</dbReference>
<dbReference type="EMBL" id="WUUU01000005">
    <property type="protein sequence ID" value="MXR19431.1"/>
    <property type="molecule type" value="Genomic_DNA"/>
</dbReference>
<keyword evidence="7" id="KW-1185">Reference proteome</keyword>
<dbReference type="OrthoDB" id="21302at2157"/>
<proteinExistence type="inferred from homology"/>
<dbReference type="PANTHER" id="PTHR11739:SF23">
    <property type="entry name" value="CITRATE SYNTHASE 2-RELATED"/>
    <property type="match status" value="1"/>
</dbReference>
<feature type="active site" evidence="4">
    <location>
        <position position="314"/>
    </location>
</feature>
<dbReference type="Proteomes" id="UP000471521">
    <property type="component" value="Unassembled WGS sequence"/>
</dbReference>
<protein>
    <recommendedName>
        <fullName evidence="3 5">Citrate synthase</fullName>
        <ecNumber evidence="3">2.3.3.16</ecNumber>
    </recommendedName>
</protein>
<accession>A0A6B0SHS7</accession>
<gene>
    <name evidence="6" type="ORF">GRX66_01980</name>
</gene>
<dbReference type="GO" id="GO:0036440">
    <property type="term" value="F:citrate synthase activity"/>
    <property type="evidence" value="ECO:0007669"/>
    <property type="project" value="UniProtKB-EC"/>
</dbReference>
<dbReference type="NCBIfam" id="NF009005">
    <property type="entry name" value="PRK12350.1"/>
    <property type="match status" value="1"/>
</dbReference>
<dbReference type="Pfam" id="PF00285">
    <property type="entry name" value="Citrate_synt"/>
    <property type="match status" value="1"/>
</dbReference>
<dbReference type="InterPro" id="IPR016142">
    <property type="entry name" value="Citrate_synth-like_lrg_a-sub"/>
</dbReference>
<dbReference type="Gene3D" id="1.10.580.10">
    <property type="entry name" value="Citrate Synthase, domain 1"/>
    <property type="match status" value="1"/>
</dbReference>
<keyword evidence="2 3" id="KW-0808">Transferase</keyword>
<evidence type="ECO:0000256" key="2">
    <source>
        <dbReference type="ARBA" id="ARBA00022679"/>
    </source>
</evidence>
<dbReference type="InterPro" id="IPR002020">
    <property type="entry name" value="Citrate_synthase"/>
</dbReference>
<evidence type="ECO:0000256" key="3">
    <source>
        <dbReference type="PIRNR" id="PIRNR001369"/>
    </source>
</evidence>
<comment type="similarity">
    <text evidence="1 3 5">Belongs to the citrate synthase family.</text>
</comment>
<evidence type="ECO:0000256" key="4">
    <source>
        <dbReference type="PIRSR" id="PIRSR001369-1"/>
    </source>
</evidence>
<dbReference type="PRINTS" id="PR00143">
    <property type="entry name" value="CITRTSNTHASE"/>
</dbReference>
<dbReference type="GO" id="GO:0005829">
    <property type="term" value="C:cytosol"/>
    <property type="evidence" value="ECO:0007669"/>
    <property type="project" value="TreeGrafter"/>
</dbReference>
<dbReference type="GO" id="GO:0005975">
    <property type="term" value="P:carbohydrate metabolic process"/>
    <property type="evidence" value="ECO:0007669"/>
    <property type="project" value="TreeGrafter"/>
</dbReference>
<name>A0A6B0SHS7_9EURY</name>
<dbReference type="InterPro" id="IPR036969">
    <property type="entry name" value="Citrate_synthase_sf"/>
</dbReference>
<dbReference type="RefSeq" id="WP_159525018.1">
    <property type="nucleotide sequence ID" value="NZ_WUUU01000005.1"/>
</dbReference>
<sequence>MTADLQRGLEGVAVAETRLSRVDGDAGELTIAGFPLDELAPNATFEETLFALYEDRLPDADELDAFQTELAEKRHASQEAIDTVVAAADRGLPPMDAVRMGTAAASLTRDGDEDPRTDAALAVAQLPTVAAAYERARDGDDPVEPREDLSHAANYLYMLDGEEPSAERVRGLETYLNSVVDHGLNASTFTARTVVSTESDVISGVTGAVGALKGPLHGGAPGPVLDMLEDAATADDPGDVVRETLDAGERVMGFGHRVYNVRDPRAAVLQDAAESFYEGRDETAFFDAAREFEDVAVDILAEHKPDLRLETNVEFYTAVLLNGVGVPRDMFTPTFAVARAGGWTAHCLEQLEDNRLIRPRASYVGAEDREWTPVDER</sequence>
<evidence type="ECO:0000313" key="6">
    <source>
        <dbReference type="EMBL" id="MXR19431.1"/>
    </source>
</evidence>
<evidence type="ECO:0000313" key="7">
    <source>
        <dbReference type="Proteomes" id="UP000471521"/>
    </source>
</evidence>
<feature type="active site" evidence="4">
    <location>
        <position position="256"/>
    </location>
</feature>
<reference evidence="6 7" key="1">
    <citation type="submission" date="2019-12" db="EMBL/GenBank/DDBJ databases">
        <title>Isolation and characterization of three novel carbon monoxide-oxidizing members of Halobacteria from salione crusts and soils.</title>
        <authorList>
            <person name="Myers M.R."/>
            <person name="King G.M."/>
        </authorList>
    </citation>
    <scope>NUCLEOTIDE SEQUENCE [LARGE SCALE GENOMIC DNA]</scope>
    <source>
        <strain evidence="6 7">PCN9</strain>
    </source>
</reference>
<evidence type="ECO:0000256" key="1">
    <source>
        <dbReference type="ARBA" id="ARBA00010566"/>
    </source>
</evidence>
<dbReference type="AlphaFoldDB" id="A0A6B0SHS7"/>
<dbReference type="PANTHER" id="PTHR11739">
    <property type="entry name" value="CITRATE SYNTHASE"/>
    <property type="match status" value="1"/>
</dbReference>